<proteinExistence type="predicted"/>
<dbReference type="PROSITE" id="PS50222">
    <property type="entry name" value="EF_HAND_2"/>
    <property type="match status" value="1"/>
</dbReference>
<feature type="chain" id="PRO_5005327496" evidence="2">
    <location>
        <begin position="19"/>
        <end position="175"/>
    </location>
</feature>
<evidence type="ECO:0000256" key="1">
    <source>
        <dbReference type="ARBA" id="ARBA00022837"/>
    </source>
</evidence>
<keyword evidence="1" id="KW-0106">Calcium</keyword>
<dbReference type="GO" id="GO:0005509">
    <property type="term" value="F:calcium ion binding"/>
    <property type="evidence" value="ECO:0007669"/>
    <property type="project" value="InterPro"/>
</dbReference>
<organism evidence="5">
    <name type="scientific">Strongyloides stercoralis</name>
    <name type="common">Threadworm</name>
    <dbReference type="NCBI Taxonomy" id="6248"/>
    <lineage>
        <taxon>Eukaryota</taxon>
        <taxon>Metazoa</taxon>
        <taxon>Ecdysozoa</taxon>
        <taxon>Nematoda</taxon>
        <taxon>Chromadorea</taxon>
        <taxon>Rhabditida</taxon>
        <taxon>Tylenchina</taxon>
        <taxon>Panagrolaimomorpha</taxon>
        <taxon>Strongyloidoidea</taxon>
        <taxon>Strongyloididae</taxon>
        <taxon>Strongyloides</taxon>
    </lineage>
</organism>
<dbReference type="InterPro" id="IPR018247">
    <property type="entry name" value="EF_Hand_1_Ca_BS"/>
</dbReference>
<evidence type="ECO:0000256" key="2">
    <source>
        <dbReference type="SAM" id="SignalP"/>
    </source>
</evidence>
<dbReference type="WBParaSite" id="SSTP_0000486400.1">
    <property type="protein sequence ID" value="SSTP_0000486400.1"/>
    <property type="gene ID" value="SSTP_0000486400"/>
</dbReference>
<feature type="signal peptide" evidence="2">
    <location>
        <begin position="1"/>
        <end position="18"/>
    </location>
</feature>
<protein>
    <submittedName>
        <fullName evidence="5">EF-hand domain-containing protein</fullName>
    </submittedName>
    <submittedName>
        <fullName evidence="6">VHS domain-containing protein</fullName>
    </submittedName>
</protein>
<dbReference type="WBParaSite" id="TCONS_00013936.p1">
    <property type="protein sequence ID" value="TCONS_00013936.p1"/>
    <property type="gene ID" value="XLOC_009005"/>
</dbReference>
<evidence type="ECO:0000313" key="4">
    <source>
        <dbReference type="Proteomes" id="UP000035681"/>
    </source>
</evidence>
<dbReference type="InterPro" id="IPR011992">
    <property type="entry name" value="EF-hand-dom_pair"/>
</dbReference>
<dbReference type="Proteomes" id="UP000035681">
    <property type="component" value="Unplaced"/>
</dbReference>
<dbReference type="InterPro" id="IPR002048">
    <property type="entry name" value="EF_hand_dom"/>
</dbReference>
<dbReference type="Pfam" id="PF13202">
    <property type="entry name" value="EF-hand_5"/>
    <property type="match status" value="1"/>
</dbReference>
<dbReference type="SUPFAM" id="SSF47473">
    <property type="entry name" value="EF-hand"/>
    <property type="match status" value="1"/>
</dbReference>
<sequence>MRYLFLLNLFVICHYSLGNTNDTNDITTSLPNITPIPMESLNPRLKEFRRIDQNKDDKLTFAEYLLGDRNYLEQQSRNFHSLDMNGDGEVDRSEFNTYFKKQDETRKIQALQADNFFKQFNPSLLDNIDSQPQNIGNGVFGFPGQGIFNLNVPPQQSYLSSSTGKKNDNKTTHSI</sequence>
<reference evidence="5" key="1">
    <citation type="submission" date="2015-08" db="UniProtKB">
        <authorList>
            <consortium name="WormBaseParasite"/>
        </authorList>
    </citation>
    <scope>IDENTIFICATION</scope>
</reference>
<keyword evidence="4" id="KW-1185">Reference proteome</keyword>
<keyword evidence="2" id="KW-0732">Signal</keyword>
<dbReference type="PROSITE" id="PS00018">
    <property type="entry name" value="EF_HAND_1"/>
    <property type="match status" value="2"/>
</dbReference>
<name>A0A0K0E5T0_STRER</name>
<evidence type="ECO:0000259" key="3">
    <source>
        <dbReference type="PROSITE" id="PS50222"/>
    </source>
</evidence>
<dbReference type="Gene3D" id="1.10.238.10">
    <property type="entry name" value="EF-hand"/>
    <property type="match status" value="1"/>
</dbReference>
<evidence type="ECO:0000313" key="5">
    <source>
        <dbReference type="WBParaSite" id="SSTP_0000486400.1"/>
    </source>
</evidence>
<accession>A0A0K0E5T0</accession>
<dbReference type="AlphaFoldDB" id="A0A0K0E5T0"/>
<feature type="domain" description="EF-hand" evidence="3">
    <location>
        <begin position="79"/>
        <end position="105"/>
    </location>
</feature>
<evidence type="ECO:0000313" key="6">
    <source>
        <dbReference type="WBParaSite" id="TCONS_00013936.p1"/>
    </source>
</evidence>